<accession>A0A1Q3EIR6</accession>
<evidence type="ECO:0000256" key="2">
    <source>
        <dbReference type="ARBA" id="ARBA00022692"/>
    </source>
</evidence>
<reference evidence="7 8" key="1">
    <citation type="submission" date="2016-08" db="EMBL/GenBank/DDBJ databases">
        <authorList>
            <consortium name="Lentinula edodes genome sequencing consortium"/>
            <person name="Sakamoto Y."/>
            <person name="Nakade K."/>
            <person name="Sato S."/>
            <person name="Yoshida Y."/>
            <person name="Miyazaki K."/>
            <person name="Natsume S."/>
            <person name="Konno N."/>
        </authorList>
    </citation>
    <scope>NUCLEOTIDE SEQUENCE [LARGE SCALE GENOMIC DNA]</scope>
    <source>
        <strain evidence="7 8">NBRC 111202</strain>
    </source>
</reference>
<dbReference type="PANTHER" id="PTHR23427">
    <property type="entry name" value="SURFEIT LOCUS PROTEIN"/>
    <property type="match status" value="1"/>
</dbReference>
<comment type="caution">
    <text evidence="7">The sequence shown here is derived from an EMBL/GenBank/DDBJ whole genome shotgun (WGS) entry which is preliminary data.</text>
</comment>
<dbReference type="CDD" id="cd06662">
    <property type="entry name" value="SURF1"/>
    <property type="match status" value="1"/>
</dbReference>
<dbReference type="InterPro" id="IPR045214">
    <property type="entry name" value="Surf1/Surf4"/>
</dbReference>
<keyword evidence="5" id="KW-0999">Mitochondrion inner membrane</keyword>
<keyword evidence="3" id="KW-1133">Transmembrane helix</keyword>
<organism evidence="7 8">
    <name type="scientific">Lentinula edodes</name>
    <name type="common">Shiitake mushroom</name>
    <name type="synonym">Lentinus edodes</name>
    <dbReference type="NCBI Taxonomy" id="5353"/>
    <lineage>
        <taxon>Eukaryota</taxon>
        <taxon>Fungi</taxon>
        <taxon>Dikarya</taxon>
        <taxon>Basidiomycota</taxon>
        <taxon>Agaricomycotina</taxon>
        <taxon>Agaricomycetes</taxon>
        <taxon>Agaricomycetidae</taxon>
        <taxon>Agaricales</taxon>
        <taxon>Marasmiineae</taxon>
        <taxon>Omphalotaceae</taxon>
        <taxon>Lentinula</taxon>
    </lineage>
</organism>
<sequence length="451" mass="50643">MILLGIIPVFTFALGTWQIQRLKWKVNLIDELEEKLQLVPLTLPRRINLSVIPEFVFRKVLIRGRWDHEHTMLLTPRVREGVHGAHVVTPLIRENGTTILVDRGFVSNDYVDDLSFTKEEGEVEVLDNLPEERKWYWNDVDGMAAYAGGDEANVQPVFVERIFQGHAGDADYCVSRGIPVGRAAVVDMRNAHLSYVITWFGLSALTSFIPEYTMAIHQSSRGPLGRSTSRPYEENDVARDVQYALRAQERARMRKATLESSTHSKRVHSGSSSIAKPQVLPLSDPDMSPASANAATDIGSNFEEPRHPVTSERVRMRSFRFPRVKDSISLPYLQNRRRNTPPSSHRTSAMDDLPPPVPQLPQFRHTYPPAVATENSPKHIVPLPRFDPFSRPRADSLSSLVEARSSGVETHTSRRSPSTVRTARSKQVSAVSDIFSNINRQAASLGVKTCV</sequence>
<comment type="subcellular location">
    <subcellularLocation>
        <location evidence="1">Membrane</location>
    </subcellularLocation>
    <subcellularLocation>
        <location evidence="5">Mitochondrion inner membrane</location>
        <topology evidence="5">Multi-pass membrane protein</topology>
    </subcellularLocation>
</comment>
<dbReference type="Proteomes" id="UP000188533">
    <property type="component" value="Unassembled WGS sequence"/>
</dbReference>
<dbReference type="PANTHER" id="PTHR23427:SF2">
    <property type="entry name" value="SURFEIT LOCUS PROTEIN 1"/>
    <property type="match status" value="1"/>
</dbReference>
<keyword evidence="5" id="KW-0496">Mitochondrion</keyword>
<feature type="compositionally biased region" description="Polar residues" evidence="6">
    <location>
        <begin position="407"/>
        <end position="424"/>
    </location>
</feature>
<keyword evidence="4" id="KW-0472">Membrane</keyword>
<evidence type="ECO:0000256" key="3">
    <source>
        <dbReference type="ARBA" id="ARBA00022989"/>
    </source>
</evidence>
<gene>
    <name evidence="7" type="ORF">LENED_009047</name>
</gene>
<evidence type="ECO:0000313" key="7">
    <source>
        <dbReference type="EMBL" id="GAW07081.1"/>
    </source>
</evidence>
<dbReference type="GO" id="GO:0005743">
    <property type="term" value="C:mitochondrial inner membrane"/>
    <property type="evidence" value="ECO:0007669"/>
    <property type="project" value="UniProtKB-SubCell"/>
</dbReference>
<evidence type="ECO:0000256" key="1">
    <source>
        <dbReference type="ARBA" id="ARBA00004370"/>
    </source>
</evidence>
<dbReference type="PROSITE" id="PS50895">
    <property type="entry name" value="SURF1"/>
    <property type="match status" value="1"/>
</dbReference>
<protein>
    <recommendedName>
        <fullName evidence="5">SURF1-like protein</fullName>
    </recommendedName>
</protein>
<reference evidence="7 8" key="2">
    <citation type="submission" date="2017-02" db="EMBL/GenBank/DDBJ databases">
        <title>A genome survey and senescence transcriptome analysis in Lentinula edodes.</title>
        <authorList>
            <person name="Sakamoto Y."/>
            <person name="Nakade K."/>
            <person name="Sato S."/>
            <person name="Yoshida Y."/>
            <person name="Miyazaki K."/>
            <person name="Natsume S."/>
            <person name="Konno N."/>
        </authorList>
    </citation>
    <scope>NUCLEOTIDE SEQUENCE [LARGE SCALE GENOMIC DNA]</scope>
    <source>
        <strain evidence="7 8">NBRC 111202</strain>
    </source>
</reference>
<evidence type="ECO:0000256" key="5">
    <source>
        <dbReference type="RuleBase" id="RU363076"/>
    </source>
</evidence>
<evidence type="ECO:0000256" key="4">
    <source>
        <dbReference type="ARBA" id="ARBA00023136"/>
    </source>
</evidence>
<comment type="function">
    <text evidence="5">Probably involved in the biogenesis of the COX complex.</text>
</comment>
<keyword evidence="2" id="KW-0812">Transmembrane</keyword>
<proteinExistence type="inferred from homology"/>
<dbReference type="Pfam" id="PF02104">
    <property type="entry name" value="SURF1"/>
    <property type="match status" value="1"/>
</dbReference>
<evidence type="ECO:0000313" key="8">
    <source>
        <dbReference type="Proteomes" id="UP000188533"/>
    </source>
</evidence>
<evidence type="ECO:0000256" key="6">
    <source>
        <dbReference type="SAM" id="MobiDB-lite"/>
    </source>
</evidence>
<dbReference type="InterPro" id="IPR002994">
    <property type="entry name" value="Surf1/Shy1"/>
</dbReference>
<feature type="region of interest" description="Disordered" evidence="6">
    <location>
        <begin position="252"/>
        <end position="310"/>
    </location>
</feature>
<feature type="region of interest" description="Disordered" evidence="6">
    <location>
        <begin position="332"/>
        <end position="354"/>
    </location>
</feature>
<dbReference type="AlphaFoldDB" id="A0A1Q3EIR6"/>
<name>A0A1Q3EIR6_LENED</name>
<keyword evidence="8" id="KW-1185">Reference proteome</keyword>
<dbReference type="GO" id="GO:0033617">
    <property type="term" value="P:mitochondrial respiratory chain complex IV assembly"/>
    <property type="evidence" value="ECO:0007669"/>
    <property type="project" value="TreeGrafter"/>
</dbReference>
<dbReference type="EMBL" id="BDGU01000395">
    <property type="protein sequence ID" value="GAW07081.1"/>
    <property type="molecule type" value="Genomic_DNA"/>
</dbReference>
<comment type="similarity">
    <text evidence="5">Belongs to the SURF1 family.</text>
</comment>
<feature type="region of interest" description="Disordered" evidence="6">
    <location>
        <begin position="397"/>
        <end position="424"/>
    </location>
</feature>
<dbReference type="STRING" id="5353.A0A1Q3EIR6"/>